<dbReference type="InterPro" id="IPR044862">
    <property type="entry name" value="Pro_4_hyd_alph_FE2OG_OXY"/>
</dbReference>
<dbReference type="InterPro" id="IPR045054">
    <property type="entry name" value="P4HA-like"/>
</dbReference>
<dbReference type="PANTHER" id="PTHR10869">
    <property type="entry name" value="PROLYL 4-HYDROXYLASE ALPHA SUBUNIT"/>
    <property type="match status" value="1"/>
</dbReference>
<keyword evidence="5" id="KW-0560">Oxidoreductase</keyword>
<dbReference type="InterPro" id="IPR006620">
    <property type="entry name" value="Pro_4_hyd_alph"/>
</dbReference>
<proteinExistence type="predicted"/>
<accession>A0A7R9MM28</accession>
<dbReference type="OrthoDB" id="420380at2759"/>
<name>A0A7R9MM28_9ACAR</name>
<dbReference type="PROSITE" id="PS51471">
    <property type="entry name" value="FE2OG_OXY"/>
    <property type="match status" value="1"/>
</dbReference>
<dbReference type="Proteomes" id="UP000728032">
    <property type="component" value="Unassembled WGS sequence"/>
</dbReference>
<evidence type="ECO:0000256" key="4">
    <source>
        <dbReference type="ARBA" id="ARBA00022964"/>
    </source>
</evidence>
<dbReference type="SMART" id="SM00702">
    <property type="entry name" value="P4Hc"/>
    <property type="match status" value="1"/>
</dbReference>
<dbReference type="GO" id="GO:0004656">
    <property type="term" value="F:procollagen-proline 4-dioxygenase activity"/>
    <property type="evidence" value="ECO:0007669"/>
    <property type="project" value="TreeGrafter"/>
</dbReference>
<feature type="domain" description="Fe2OG dioxygenase" evidence="7">
    <location>
        <begin position="95"/>
        <end position="201"/>
    </location>
</feature>
<evidence type="ECO:0000256" key="3">
    <source>
        <dbReference type="ARBA" id="ARBA00022896"/>
    </source>
</evidence>
<dbReference type="Pfam" id="PF13640">
    <property type="entry name" value="2OG-FeII_Oxy_3"/>
    <property type="match status" value="1"/>
</dbReference>
<sequence length="222" mass="25394">MYKSPEIVVIHEFLSECETQTIISSAQPSLQRIYFGRNGKVDAVNSIHKRLAVGSRHLERHNKLMPTISRRICAITGLNMEVTEPSNVANDYYGKALSKYTFRKYSVGGYFEPHFDRFAKLNPNATYVYGRIATWLNYLSDVGAGGATVFPLINVTVWPTKYSALFWHNFDKSGEPDWQTLHSGCPVLVGHKWIATKGIHFMGNEFRKPCNPYDRHSRLYIQ</sequence>
<dbReference type="AlphaFoldDB" id="A0A7R9MM28"/>
<dbReference type="GO" id="GO:0005506">
    <property type="term" value="F:iron ion binding"/>
    <property type="evidence" value="ECO:0007669"/>
    <property type="project" value="InterPro"/>
</dbReference>
<gene>
    <name evidence="8" type="ORF">ONB1V03_LOCUS18438</name>
</gene>
<keyword evidence="9" id="KW-1185">Reference proteome</keyword>
<organism evidence="8">
    <name type="scientific">Oppiella nova</name>
    <dbReference type="NCBI Taxonomy" id="334625"/>
    <lineage>
        <taxon>Eukaryota</taxon>
        <taxon>Metazoa</taxon>
        <taxon>Ecdysozoa</taxon>
        <taxon>Arthropoda</taxon>
        <taxon>Chelicerata</taxon>
        <taxon>Arachnida</taxon>
        <taxon>Acari</taxon>
        <taxon>Acariformes</taxon>
        <taxon>Sarcoptiformes</taxon>
        <taxon>Oribatida</taxon>
        <taxon>Brachypylina</taxon>
        <taxon>Oppioidea</taxon>
        <taxon>Oppiidae</taxon>
        <taxon>Oppiella</taxon>
    </lineage>
</organism>
<evidence type="ECO:0000259" key="7">
    <source>
        <dbReference type="PROSITE" id="PS51471"/>
    </source>
</evidence>
<keyword evidence="3" id="KW-0847">Vitamin C</keyword>
<evidence type="ECO:0000313" key="9">
    <source>
        <dbReference type="Proteomes" id="UP000728032"/>
    </source>
</evidence>
<reference evidence="8" key="1">
    <citation type="submission" date="2020-11" db="EMBL/GenBank/DDBJ databases">
        <authorList>
            <person name="Tran Van P."/>
        </authorList>
    </citation>
    <scope>NUCLEOTIDE SEQUENCE</scope>
</reference>
<comment type="cofactor">
    <cofactor evidence="1">
        <name>L-ascorbate</name>
        <dbReference type="ChEBI" id="CHEBI:38290"/>
    </cofactor>
</comment>
<evidence type="ECO:0000313" key="8">
    <source>
        <dbReference type="EMBL" id="CAD7661878.1"/>
    </source>
</evidence>
<dbReference type="EMBL" id="CAJPVJ010025386">
    <property type="protein sequence ID" value="CAG2179014.1"/>
    <property type="molecule type" value="Genomic_DNA"/>
</dbReference>
<evidence type="ECO:0000256" key="1">
    <source>
        <dbReference type="ARBA" id="ARBA00001961"/>
    </source>
</evidence>
<protein>
    <recommendedName>
        <fullName evidence="7">Fe2OG dioxygenase domain-containing protein</fullName>
    </recommendedName>
</protein>
<keyword evidence="6" id="KW-0408">Iron</keyword>
<dbReference type="Gene3D" id="2.60.120.620">
    <property type="entry name" value="q2cbj1_9rhob like domain"/>
    <property type="match status" value="1"/>
</dbReference>
<dbReference type="GO" id="GO:0031418">
    <property type="term" value="F:L-ascorbic acid binding"/>
    <property type="evidence" value="ECO:0007669"/>
    <property type="project" value="UniProtKB-KW"/>
</dbReference>
<evidence type="ECO:0000256" key="2">
    <source>
        <dbReference type="ARBA" id="ARBA00022723"/>
    </source>
</evidence>
<keyword evidence="4" id="KW-0223">Dioxygenase</keyword>
<keyword evidence="2" id="KW-0479">Metal-binding</keyword>
<dbReference type="GO" id="GO:0005783">
    <property type="term" value="C:endoplasmic reticulum"/>
    <property type="evidence" value="ECO:0007669"/>
    <property type="project" value="TreeGrafter"/>
</dbReference>
<evidence type="ECO:0000256" key="6">
    <source>
        <dbReference type="ARBA" id="ARBA00023004"/>
    </source>
</evidence>
<evidence type="ECO:0000256" key="5">
    <source>
        <dbReference type="ARBA" id="ARBA00023002"/>
    </source>
</evidence>
<dbReference type="EMBL" id="OC940211">
    <property type="protein sequence ID" value="CAD7661878.1"/>
    <property type="molecule type" value="Genomic_DNA"/>
</dbReference>
<dbReference type="InterPro" id="IPR005123">
    <property type="entry name" value="Oxoglu/Fe-dep_dioxygenase_dom"/>
</dbReference>
<dbReference type="PANTHER" id="PTHR10869:SF244">
    <property type="entry name" value="PROLYL 4-HYDROXYLASE SUBUNIT ALPHA-2"/>
    <property type="match status" value="1"/>
</dbReference>